<evidence type="ECO:0000313" key="2">
    <source>
        <dbReference type="EMBL" id="GHB65806.1"/>
    </source>
</evidence>
<organism evidence="2 3">
    <name type="scientific">Persicitalea jodogahamensis</name>
    <dbReference type="NCBI Taxonomy" id="402147"/>
    <lineage>
        <taxon>Bacteria</taxon>
        <taxon>Pseudomonadati</taxon>
        <taxon>Bacteroidota</taxon>
        <taxon>Cytophagia</taxon>
        <taxon>Cytophagales</taxon>
        <taxon>Spirosomataceae</taxon>
        <taxon>Persicitalea</taxon>
    </lineage>
</organism>
<dbReference type="PANTHER" id="PTHR31459">
    <property type="match status" value="1"/>
</dbReference>
<evidence type="ECO:0000313" key="3">
    <source>
        <dbReference type="Proteomes" id="UP000598271"/>
    </source>
</evidence>
<gene>
    <name evidence="2" type="ORF">GCM10007390_19900</name>
</gene>
<comment type="caution">
    <text evidence="2">The sequence shown here is derived from an EMBL/GenBank/DDBJ whole genome shotgun (WGS) entry which is preliminary data.</text>
</comment>
<dbReference type="AlphaFoldDB" id="A0A8J3D366"/>
<dbReference type="Gene3D" id="2.60.40.1820">
    <property type="match status" value="2"/>
</dbReference>
<proteinExistence type="predicted"/>
<dbReference type="SUPFAM" id="SSF117070">
    <property type="entry name" value="LEA14-like"/>
    <property type="match status" value="2"/>
</dbReference>
<dbReference type="PANTHER" id="PTHR31459:SF2">
    <property type="entry name" value="OS03G0843300 PROTEIN"/>
    <property type="match status" value="1"/>
</dbReference>
<feature type="domain" description="Late embryogenesis abundant protein LEA-2 subgroup" evidence="1">
    <location>
        <begin position="191"/>
        <end position="271"/>
    </location>
</feature>
<keyword evidence="3" id="KW-1185">Reference proteome</keyword>
<reference evidence="2 3" key="1">
    <citation type="journal article" date="2014" name="Int. J. Syst. Evol. Microbiol.">
        <title>Complete genome sequence of Corynebacterium casei LMG S-19264T (=DSM 44701T), isolated from a smear-ripened cheese.</title>
        <authorList>
            <consortium name="US DOE Joint Genome Institute (JGI-PGF)"/>
            <person name="Walter F."/>
            <person name="Albersmeier A."/>
            <person name="Kalinowski J."/>
            <person name="Ruckert C."/>
        </authorList>
    </citation>
    <scope>NUCLEOTIDE SEQUENCE [LARGE SCALE GENOMIC DNA]</scope>
    <source>
        <strain evidence="2 3">KCTC 12866</strain>
    </source>
</reference>
<protein>
    <recommendedName>
        <fullName evidence="1">Late embryogenesis abundant protein LEA-2 subgroup domain-containing protein</fullName>
    </recommendedName>
</protein>
<dbReference type="EMBL" id="BMXF01000001">
    <property type="protein sequence ID" value="GHB65806.1"/>
    <property type="molecule type" value="Genomic_DNA"/>
</dbReference>
<dbReference type="InterPro" id="IPR045043">
    <property type="entry name" value="Lea14-like"/>
</dbReference>
<sequence>MNLSTTAKTLLIVFVLVLLGAAGWYFYKKESGNPESGLKPRLEMAEVRIGAITDSTLDVALNLLLHNPLPVGLDVADMAYSVRMNETVILEDNYAKAFVVKASDSSSLDIATQLNLKNLIAEVNQQDKLGNDSADYHFEGVFHLRKPFLGKDTLRLAMDKRAFVYHLPEVKVVGFNLEKFRLNQSEVLLRLQVTNKNPFTLEFKNPSYSLDVGEQGNIMRGTSSGGTKVGKNSSQIYEVPFTIDMGELLKTGGQLLFQGNDLPFKFNFKCKLASDNEMLNNSDLNYVVDGTMQDLKELKAMMEKK</sequence>
<dbReference type="Proteomes" id="UP000598271">
    <property type="component" value="Unassembled WGS sequence"/>
</dbReference>
<feature type="domain" description="Late embryogenesis abundant protein LEA-2 subgroup" evidence="1">
    <location>
        <begin position="64"/>
        <end position="156"/>
    </location>
</feature>
<accession>A0A8J3D366</accession>
<evidence type="ECO:0000259" key="1">
    <source>
        <dbReference type="Pfam" id="PF03168"/>
    </source>
</evidence>
<dbReference type="InterPro" id="IPR004864">
    <property type="entry name" value="LEA_2"/>
</dbReference>
<name>A0A8J3D366_9BACT</name>
<dbReference type="Pfam" id="PF03168">
    <property type="entry name" value="LEA_2"/>
    <property type="match status" value="2"/>
</dbReference>
<dbReference type="RefSeq" id="WP_189564141.1">
    <property type="nucleotide sequence ID" value="NZ_BMXF01000001.1"/>
</dbReference>